<comment type="caution">
    <text evidence="1">The sequence shown here is derived from an EMBL/GenBank/DDBJ whole genome shotgun (WGS) entry which is preliminary data.</text>
</comment>
<name>A0A7K1SD76_9BACT</name>
<gene>
    <name evidence="1" type="ORF">GO755_16930</name>
</gene>
<proteinExistence type="predicted"/>
<protein>
    <submittedName>
        <fullName evidence="1">Uncharacterized protein</fullName>
    </submittedName>
</protein>
<dbReference type="InterPro" id="IPR036388">
    <property type="entry name" value="WH-like_DNA-bd_sf"/>
</dbReference>
<evidence type="ECO:0000313" key="2">
    <source>
        <dbReference type="Proteomes" id="UP000436006"/>
    </source>
</evidence>
<accession>A0A7K1SD76</accession>
<reference evidence="1 2" key="1">
    <citation type="submission" date="2019-12" db="EMBL/GenBank/DDBJ databases">
        <title>Spirosoma sp. HMF4905 genome sequencing and assembly.</title>
        <authorList>
            <person name="Kang H."/>
            <person name="Cha I."/>
            <person name="Kim H."/>
            <person name="Joh K."/>
        </authorList>
    </citation>
    <scope>NUCLEOTIDE SEQUENCE [LARGE SCALE GENOMIC DNA]</scope>
    <source>
        <strain evidence="1 2">HMF4905</strain>
    </source>
</reference>
<dbReference type="Pfam" id="PF01475">
    <property type="entry name" value="FUR"/>
    <property type="match status" value="1"/>
</dbReference>
<dbReference type="GO" id="GO:0003700">
    <property type="term" value="F:DNA-binding transcription factor activity"/>
    <property type="evidence" value="ECO:0007669"/>
    <property type="project" value="InterPro"/>
</dbReference>
<evidence type="ECO:0000313" key="1">
    <source>
        <dbReference type="EMBL" id="MVM31735.1"/>
    </source>
</evidence>
<dbReference type="EMBL" id="WPIN01000005">
    <property type="protein sequence ID" value="MVM31735.1"/>
    <property type="molecule type" value="Genomic_DNA"/>
</dbReference>
<dbReference type="InterPro" id="IPR036390">
    <property type="entry name" value="WH_DNA-bd_sf"/>
</dbReference>
<dbReference type="RefSeq" id="WP_157586344.1">
    <property type="nucleotide sequence ID" value="NZ_WPIN01000005.1"/>
</dbReference>
<dbReference type="SUPFAM" id="SSF46785">
    <property type="entry name" value="Winged helix' DNA-binding domain"/>
    <property type="match status" value="1"/>
</dbReference>
<organism evidence="1 2">
    <name type="scientific">Spirosoma arboris</name>
    <dbReference type="NCBI Taxonomy" id="2682092"/>
    <lineage>
        <taxon>Bacteria</taxon>
        <taxon>Pseudomonadati</taxon>
        <taxon>Bacteroidota</taxon>
        <taxon>Cytophagia</taxon>
        <taxon>Cytophagales</taxon>
        <taxon>Cytophagaceae</taxon>
        <taxon>Spirosoma</taxon>
    </lineage>
</organism>
<dbReference type="InterPro" id="IPR002481">
    <property type="entry name" value="FUR"/>
</dbReference>
<dbReference type="Gene3D" id="1.10.10.10">
    <property type="entry name" value="Winged helix-like DNA-binding domain superfamily/Winged helix DNA-binding domain"/>
    <property type="match status" value="1"/>
</dbReference>
<dbReference type="AlphaFoldDB" id="A0A7K1SD76"/>
<sequence>MEQPILLTDEIAINPQEWQERLTSYFHDTGYCPSSKRRAVAMALGEQTTYTDADTLWLSMRGQKIQVSRATVYKALIWLVDAGFVHKKDDGHRTYLYSIQ</sequence>
<keyword evidence="2" id="KW-1185">Reference proteome</keyword>
<dbReference type="Proteomes" id="UP000436006">
    <property type="component" value="Unassembled WGS sequence"/>
</dbReference>